<keyword evidence="2" id="KW-0812">Transmembrane</keyword>
<feature type="signal peptide" evidence="3">
    <location>
        <begin position="1"/>
        <end position="22"/>
    </location>
</feature>
<evidence type="ECO:0000256" key="3">
    <source>
        <dbReference type="SAM" id="SignalP"/>
    </source>
</evidence>
<dbReference type="SUPFAM" id="SSF63825">
    <property type="entry name" value="YWTD domain"/>
    <property type="match status" value="1"/>
</dbReference>
<feature type="compositionally biased region" description="Polar residues" evidence="1">
    <location>
        <begin position="250"/>
        <end position="267"/>
    </location>
</feature>
<gene>
    <name evidence="5" type="ORF">GBAR_LOCUS21172</name>
</gene>
<comment type="caution">
    <text evidence="5">The sequence shown here is derived from an EMBL/GenBank/DDBJ whole genome shotgun (WGS) entry which is preliminary data.</text>
</comment>
<dbReference type="Gene3D" id="2.120.10.30">
    <property type="entry name" value="TolB, C-terminal domain"/>
    <property type="match status" value="1"/>
</dbReference>
<dbReference type="InterPro" id="IPR007110">
    <property type="entry name" value="Ig-like_dom"/>
</dbReference>
<proteinExistence type="predicted"/>
<feature type="region of interest" description="Disordered" evidence="1">
    <location>
        <begin position="248"/>
        <end position="270"/>
    </location>
</feature>
<name>A0AA35SZE8_GEOBA</name>
<evidence type="ECO:0000313" key="5">
    <source>
        <dbReference type="EMBL" id="CAI8037906.1"/>
    </source>
</evidence>
<keyword evidence="3" id="KW-0732">Signal</keyword>
<keyword evidence="6" id="KW-1185">Reference proteome</keyword>
<dbReference type="InterPro" id="IPR011042">
    <property type="entry name" value="6-blade_b-propeller_TolB-like"/>
</dbReference>
<keyword evidence="2" id="KW-0472">Membrane</keyword>
<feature type="domain" description="Ig-like" evidence="4">
    <location>
        <begin position="34"/>
        <end position="140"/>
    </location>
</feature>
<evidence type="ECO:0000313" key="6">
    <source>
        <dbReference type="Proteomes" id="UP001174909"/>
    </source>
</evidence>
<sequence>MARPVFVVIALWCAVFLVPLAARTNDDDCDTSIPNAVTLSIKDGESICPFHPITLRCVVNTTHHQTTSFLSWKCAENSDENVVLCDPILNFDCGFGIVENVTGSCECNDALIVSEATFTAKSTDARTLICSDGTQEEEISVAPTVLYTPVLRYTMIHSDKETRNLRHVSIKWTTPDRTKKDMEYKLSIKDDSRTTNWTTEVPHINLNLTVGVLYTATVFSQRCNGGLRSNFSVPLDIFLEEIRVPESSKIPDSTSGNPKQTSGGSTSKRSDFPVGEVVGGVVGGVVVVAVVPVVPVVIVYKRRNKRCAENGENFEMLASLELDESGVGDYVGEQLTETEKRGIVTVKKDENRKKSGVGGLCIDGNKTYYSCCEKYESKAEEMYTLHVLKPDGELILGGFKHIRGIEKDSNNCYYVVDSSHKRVLKFDSNWNPLRRTSRNSTEYGTVLSEPFGILATQEYVFVCAYRNKQICIFDHELSLHYRITHDYLLSGPTDIAVFRNTFFVTIKSSIIVFQIDFDSKTYKAMKMDSFVTNRKTEIFKQALELRGICACKQYLYVAESSGRLLCLEYDFENSRLVYVDSIPKCCPVVVVHDAGTIYYSRRTTEGKFTIARVHHDSVTNKMETKDLLTID</sequence>
<feature type="transmembrane region" description="Helical" evidence="2">
    <location>
        <begin position="277"/>
        <end position="300"/>
    </location>
</feature>
<organism evidence="5 6">
    <name type="scientific">Geodia barretti</name>
    <name type="common">Barrett's horny sponge</name>
    <dbReference type="NCBI Taxonomy" id="519541"/>
    <lineage>
        <taxon>Eukaryota</taxon>
        <taxon>Metazoa</taxon>
        <taxon>Porifera</taxon>
        <taxon>Demospongiae</taxon>
        <taxon>Heteroscleromorpha</taxon>
        <taxon>Tetractinellida</taxon>
        <taxon>Astrophorina</taxon>
        <taxon>Geodiidae</taxon>
        <taxon>Geodia</taxon>
    </lineage>
</organism>
<dbReference type="AlphaFoldDB" id="A0AA35SZE8"/>
<dbReference type="Proteomes" id="UP001174909">
    <property type="component" value="Unassembled WGS sequence"/>
</dbReference>
<dbReference type="EMBL" id="CASHTH010002966">
    <property type="protein sequence ID" value="CAI8037906.1"/>
    <property type="molecule type" value="Genomic_DNA"/>
</dbReference>
<keyword evidence="2" id="KW-1133">Transmembrane helix</keyword>
<accession>A0AA35SZE8</accession>
<protein>
    <recommendedName>
        <fullName evidence="4">Ig-like domain-containing protein</fullName>
    </recommendedName>
</protein>
<dbReference type="PROSITE" id="PS50835">
    <property type="entry name" value="IG_LIKE"/>
    <property type="match status" value="1"/>
</dbReference>
<reference evidence="5" key="1">
    <citation type="submission" date="2023-03" db="EMBL/GenBank/DDBJ databases">
        <authorList>
            <person name="Steffen K."/>
            <person name="Cardenas P."/>
        </authorList>
    </citation>
    <scope>NUCLEOTIDE SEQUENCE</scope>
</reference>
<evidence type="ECO:0000259" key="4">
    <source>
        <dbReference type="PROSITE" id="PS50835"/>
    </source>
</evidence>
<evidence type="ECO:0000256" key="2">
    <source>
        <dbReference type="SAM" id="Phobius"/>
    </source>
</evidence>
<feature type="chain" id="PRO_5041276193" description="Ig-like domain-containing protein" evidence="3">
    <location>
        <begin position="23"/>
        <end position="631"/>
    </location>
</feature>
<evidence type="ECO:0000256" key="1">
    <source>
        <dbReference type="SAM" id="MobiDB-lite"/>
    </source>
</evidence>